<accession>A0ABW1XKX7</accession>
<gene>
    <name evidence="2" type="ORF">ACFP85_10410</name>
</gene>
<dbReference type="RefSeq" id="WP_131258352.1">
    <property type="nucleotide sequence ID" value="NZ_JBHSUS010000001.1"/>
</dbReference>
<dbReference type="Proteomes" id="UP001596364">
    <property type="component" value="Unassembled WGS sequence"/>
</dbReference>
<feature type="chain" id="PRO_5047226034" description="Solute-binding protein family 3/N-terminal domain-containing protein" evidence="1">
    <location>
        <begin position="24"/>
        <end position="302"/>
    </location>
</feature>
<dbReference type="SUPFAM" id="SSF53850">
    <property type="entry name" value="Periplasmic binding protein-like II"/>
    <property type="match status" value="1"/>
</dbReference>
<reference evidence="3" key="1">
    <citation type="journal article" date="2019" name="Int. J. Syst. Evol. Microbiol.">
        <title>The Global Catalogue of Microorganisms (GCM) 10K type strain sequencing project: providing services to taxonomists for standard genome sequencing and annotation.</title>
        <authorList>
            <consortium name="The Broad Institute Genomics Platform"/>
            <consortium name="The Broad Institute Genome Sequencing Center for Infectious Disease"/>
            <person name="Wu L."/>
            <person name="Ma J."/>
        </authorList>
    </citation>
    <scope>NUCLEOTIDE SEQUENCE [LARGE SCALE GENOMIC DNA]</scope>
    <source>
        <strain evidence="3">CGMCC 1.16031</strain>
    </source>
</reference>
<evidence type="ECO:0000313" key="2">
    <source>
        <dbReference type="EMBL" id="MFC6440558.1"/>
    </source>
</evidence>
<keyword evidence="3" id="KW-1185">Reference proteome</keyword>
<dbReference type="EMBL" id="JBHSUS010000001">
    <property type="protein sequence ID" value="MFC6440558.1"/>
    <property type="molecule type" value="Genomic_DNA"/>
</dbReference>
<evidence type="ECO:0000256" key="1">
    <source>
        <dbReference type="SAM" id="SignalP"/>
    </source>
</evidence>
<sequence>MRFSSAMLSTLLLFAVSLPCASAQQASPTVIRVLDNNHSQSASMDFFIGLLDLALQQSEAQFGPYQLEHVEVPHSQTRAMYLLNQGNILDVMHSMSTDEREFGVLPVRIPLMMGLMGHRMLLVKASRIAEFSQPDIVKKLPSLIACQGTDWPDSAILEANGFIVAKVSHYDAMLAMLEKERCDYFPRGLNEIYSEFSHYNGIYGKLAIAPDIMLYYPAPIYFFVAANQQTLAKRIELGLAMMIERHALQDYIAQHPTTRFIYPLSQWQDMQVIELKNPLLTHIPLSSEKWLQLGQRIKVTVE</sequence>
<comment type="caution">
    <text evidence="2">The sequence shown here is derived from an EMBL/GenBank/DDBJ whole genome shotgun (WGS) entry which is preliminary data.</text>
</comment>
<proteinExistence type="predicted"/>
<keyword evidence="1" id="KW-0732">Signal</keyword>
<feature type="signal peptide" evidence="1">
    <location>
        <begin position="1"/>
        <end position="23"/>
    </location>
</feature>
<evidence type="ECO:0000313" key="3">
    <source>
        <dbReference type="Proteomes" id="UP001596364"/>
    </source>
</evidence>
<evidence type="ECO:0008006" key="4">
    <source>
        <dbReference type="Google" id="ProtNLM"/>
    </source>
</evidence>
<organism evidence="2 3">
    <name type="scientific">Pseudobowmanella zhangzhouensis</name>
    <dbReference type="NCBI Taxonomy" id="1537679"/>
    <lineage>
        <taxon>Bacteria</taxon>
        <taxon>Pseudomonadati</taxon>
        <taxon>Pseudomonadota</taxon>
        <taxon>Gammaproteobacteria</taxon>
        <taxon>Alteromonadales</taxon>
        <taxon>Alteromonadaceae</taxon>
    </lineage>
</organism>
<protein>
    <recommendedName>
        <fullName evidence="4">Solute-binding protein family 3/N-terminal domain-containing protein</fullName>
    </recommendedName>
</protein>
<name>A0ABW1XKX7_9ALTE</name>